<keyword evidence="6" id="KW-0145">Chemotaxis</keyword>
<protein>
    <recommendedName>
        <fullName evidence="4">Flagellar motor switch protein FliM</fullName>
    </recommendedName>
</protein>
<dbReference type="Gene3D" id="2.30.330.10">
    <property type="entry name" value="SpoA-like"/>
    <property type="match status" value="1"/>
</dbReference>
<dbReference type="Pfam" id="PF02154">
    <property type="entry name" value="FliM"/>
    <property type="match status" value="1"/>
</dbReference>
<evidence type="ECO:0000259" key="11">
    <source>
        <dbReference type="Pfam" id="PF01052"/>
    </source>
</evidence>
<evidence type="ECO:0000256" key="6">
    <source>
        <dbReference type="ARBA" id="ARBA00022500"/>
    </source>
</evidence>
<keyword evidence="5" id="KW-1003">Cell membrane</keyword>
<comment type="caution">
    <text evidence="12">The sequence shown here is derived from an EMBL/GenBank/DDBJ whole genome shotgun (WGS) entry which is preliminary data.</text>
</comment>
<keyword evidence="12" id="KW-0282">Flagellum</keyword>
<proteinExistence type="inferred from homology"/>
<dbReference type="InterPro" id="IPR001689">
    <property type="entry name" value="Flag_FliM"/>
</dbReference>
<dbReference type="InterPro" id="IPR001543">
    <property type="entry name" value="FliN-like_C"/>
</dbReference>
<dbReference type="SUPFAM" id="SSF101801">
    <property type="entry name" value="Surface presentation of antigens (SPOA)"/>
    <property type="match status" value="1"/>
</dbReference>
<comment type="subcellular location">
    <subcellularLocation>
        <location evidence="1">Bacterial flagellum basal body</location>
    </subcellularLocation>
    <subcellularLocation>
        <location evidence="2">Cell membrane</location>
        <topology evidence="2">Peripheral membrane protein</topology>
    </subcellularLocation>
</comment>
<evidence type="ECO:0000256" key="8">
    <source>
        <dbReference type="ARBA" id="ARBA00023136"/>
    </source>
</evidence>
<keyword evidence="13" id="KW-1185">Reference proteome</keyword>
<evidence type="ECO:0000256" key="7">
    <source>
        <dbReference type="ARBA" id="ARBA00022779"/>
    </source>
</evidence>
<gene>
    <name evidence="12" type="ORF">HBH26_14200</name>
</gene>
<dbReference type="PANTHER" id="PTHR30034:SF6">
    <property type="entry name" value="YOP PROTEINS TRANSLOCATION PROTEIN Q"/>
    <property type="match status" value="1"/>
</dbReference>
<feature type="domain" description="Flagellar motor switch protein FliN-like C-terminal" evidence="11">
    <location>
        <begin position="243"/>
        <end position="308"/>
    </location>
</feature>
<organism evidence="12 13">
    <name type="scientific">Sphingomonas corticis</name>
    <dbReference type="NCBI Taxonomy" id="2722791"/>
    <lineage>
        <taxon>Bacteria</taxon>
        <taxon>Pseudomonadati</taxon>
        <taxon>Pseudomonadota</taxon>
        <taxon>Alphaproteobacteria</taxon>
        <taxon>Sphingomonadales</taxon>
        <taxon>Sphingomonadaceae</taxon>
        <taxon>Sphingomonas</taxon>
    </lineage>
</organism>
<name>A0ABX1CSJ7_9SPHN</name>
<dbReference type="CDD" id="cd17908">
    <property type="entry name" value="FliM"/>
    <property type="match status" value="1"/>
</dbReference>
<evidence type="ECO:0000256" key="5">
    <source>
        <dbReference type="ARBA" id="ARBA00022475"/>
    </source>
</evidence>
<keyword evidence="8" id="KW-0472">Membrane</keyword>
<evidence type="ECO:0000256" key="10">
    <source>
        <dbReference type="ARBA" id="ARBA00025044"/>
    </source>
</evidence>
<evidence type="ECO:0000256" key="1">
    <source>
        <dbReference type="ARBA" id="ARBA00004117"/>
    </source>
</evidence>
<dbReference type="EMBL" id="JAAVJH010000009">
    <property type="protein sequence ID" value="NJR79736.1"/>
    <property type="molecule type" value="Genomic_DNA"/>
</dbReference>
<dbReference type="InterPro" id="IPR036429">
    <property type="entry name" value="SpoA-like_sf"/>
</dbReference>
<keyword evidence="9" id="KW-0975">Bacterial flagellum</keyword>
<dbReference type="Pfam" id="PF01052">
    <property type="entry name" value="FliMN_C"/>
    <property type="match status" value="1"/>
</dbReference>
<evidence type="ECO:0000313" key="12">
    <source>
        <dbReference type="EMBL" id="NJR79736.1"/>
    </source>
</evidence>
<keyword evidence="12" id="KW-0969">Cilium</keyword>
<dbReference type="InterPro" id="IPR028976">
    <property type="entry name" value="CheC-like_sf"/>
</dbReference>
<accession>A0ABX1CSJ7</accession>
<keyword evidence="12" id="KW-0966">Cell projection</keyword>
<keyword evidence="7" id="KW-0283">Flagellar rotation</keyword>
<evidence type="ECO:0000256" key="3">
    <source>
        <dbReference type="ARBA" id="ARBA00011049"/>
    </source>
</evidence>
<comment type="function">
    <text evidence="10">FliM is one of three proteins (FliG, FliN, FliM) that forms the rotor-mounted switch complex (C ring), located at the base of the basal body. This complex interacts with the CheY and CheZ chemotaxis proteins, in addition to contacting components of the motor that determine the direction of flagellar rotation.</text>
</comment>
<evidence type="ECO:0000256" key="2">
    <source>
        <dbReference type="ARBA" id="ARBA00004202"/>
    </source>
</evidence>
<dbReference type="PANTHER" id="PTHR30034">
    <property type="entry name" value="FLAGELLAR MOTOR SWITCH PROTEIN FLIM"/>
    <property type="match status" value="1"/>
</dbReference>
<comment type="similarity">
    <text evidence="3">Belongs to the FliM family.</text>
</comment>
<dbReference type="RefSeq" id="WP_168135282.1">
    <property type="nucleotide sequence ID" value="NZ_JAAVJH010000009.1"/>
</dbReference>
<evidence type="ECO:0000313" key="13">
    <source>
        <dbReference type="Proteomes" id="UP000732399"/>
    </source>
</evidence>
<reference evidence="12 13" key="1">
    <citation type="submission" date="2020-03" db="EMBL/GenBank/DDBJ databases">
        <authorList>
            <person name="Wang L."/>
            <person name="He N."/>
            <person name="Li Y."/>
            <person name="Fang Y."/>
            <person name="Zhang F."/>
        </authorList>
    </citation>
    <scope>NUCLEOTIDE SEQUENCE [LARGE SCALE GENOMIC DNA]</scope>
    <source>
        <strain evidence="12 13">36D10-4-7</strain>
    </source>
</reference>
<dbReference type="Proteomes" id="UP000732399">
    <property type="component" value="Unassembled WGS sequence"/>
</dbReference>
<evidence type="ECO:0000256" key="4">
    <source>
        <dbReference type="ARBA" id="ARBA00021898"/>
    </source>
</evidence>
<dbReference type="Gene3D" id="3.40.1550.10">
    <property type="entry name" value="CheC-like"/>
    <property type="match status" value="1"/>
</dbReference>
<evidence type="ECO:0000256" key="9">
    <source>
        <dbReference type="ARBA" id="ARBA00023143"/>
    </source>
</evidence>
<sequence length="313" mass="32942">MVNAPETAESPAPERRASARAEAVAASGVLGAPKLHPFGDLHALQHLSARAARGVRATFEGLLRKECRAWAEPLEVVRLGDYRAGRAELLTAWTSLGMDGRPVLCVVDGALLLVLLDLFFGGSGDEPATLPREFSPAAEALAERFGTGIAQALETAWEPLARAAFSVGRCESNAANVNGADAEDVVVVTRFGVARGEAKPVFVDVLYPVATLKPHATELTGKVVAKPVEVEPEWRTALTRAAMTVRMPVRSVLAEPVVSLQRLMALKPGDVIPIDFGNDVPVKVGASLLGSGTVGTSNGKAAIRLTKLEGFEA</sequence>